<reference evidence="4" key="1">
    <citation type="journal article" date="2016" name="Appl. Environ. Microbiol.">
        <title>Functional Metagenomics of a Biostimulated Petroleum-Contaminated Soil Reveals an Extraordinary Diversity of Extradiol Dioxygenases.</title>
        <authorList>
            <person name="Terron-Gonzalez L."/>
            <person name="Martin-Cabello G."/>
            <person name="Ferrer M."/>
            <person name="Santero E."/>
        </authorList>
    </citation>
    <scope>NUCLEOTIDE SEQUENCE</scope>
</reference>
<evidence type="ECO:0000256" key="3">
    <source>
        <dbReference type="SAM" id="Coils"/>
    </source>
</evidence>
<dbReference type="Gene3D" id="1.10.287.660">
    <property type="entry name" value="Helix hairpin bin"/>
    <property type="match status" value="1"/>
</dbReference>
<dbReference type="Pfam" id="PF05082">
    <property type="entry name" value="Rop-like"/>
    <property type="match status" value="1"/>
</dbReference>
<evidence type="ECO:0000313" key="4">
    <source>
        <dbReference type="EMBL" id="AMK59016.1"/>
    </source>
</evidence>
<dbReference type="InterPro" id="IPR029012">
    <property type="entry name" value="Helix_hairpin_bin_sf"/>
</dbReference>
<dbReference type="InterPro" id="IPR007774">
    <property type="entry name" value="Put_N_fixation"/>
</dbReference>
<keyword evidence="1" id="KW-0535">Nitrogen fixation</keyword>
<organism evidence="4">
    <name type="scientific">uncultured bacterium UPO35</name>
    <dbReference type="NCBI Taxonomy" id="1776962"/>
    <lineage>
        <taxon>Bacteria</taxon>
        <taxon>environmental samples</taxon>
    </lineage>
</organism>
<accession>A0A126SXJ5</accession>
<feature type="coiled-coil region" evidence="3">
    <location>
        <begin position="8"/>
        <end position="35"/>
    </location>
</feature>
<dbReference type="PIRSF" id="PIRSF037676">
    <property type="entry name" value="DUF683"/>
    <property type="match status" value="1"/>
</dbReference>
<evidence type="ECO:0000256" key="2">
    <source>
        <dbReference type="ARBA" id="ARBA00044954"/>
    </source>
</evidence>
<comment type="similarity">
    <text evidence="2">Belongs to the UPF0437 family.</text>
</comment>
<dbReference type="EMBL" id="KU144965">
    <property type="protein sequence ID" value="AMK59016.1"/>
    <property type="molecule type" value="Genomic_DNA"/>
</dbReference>
<dbReference type="AlphaFoldDB" id="A0A126SXJ5"/>
<name>A0A126SXJ5_9BACT</name>
<evidence type="ECO:0000256" key="1">
    <source>
        <dbReference type="ARBA" id="ARBA00023231"/>
    </source>
</evidence>
<evidence type="ECO:0008006" key="5">
    <source>
        <dbReference type="Google" id="ProtNLM"/>
    </source>
</evidence>
<proteinExistence type="inferred from homology"/>
<protein>
    <recommendedName>
        <fullName evidence="5">Rop-like family nitrogen fixation protein</fullName>
    </recommendedName>
</protein>
<keyword evidence="3" id="KW-0175">Coiled coil</keyword>
<sequence>MDTPTESLEELKAQAKKASAKAMNLKMELHDLAEELPIGWEKIPEVAKRAHEAFESLIALKARVAALEG</sequence>